<dbReference type="GO" id="GO:0003954">
    <property type="term" value="F:NADH dehydrogenase activity"/>
    <property type="evidence" value="ECO:0007669"/>
    <property type="project" value="TreeGrafter"/>
</dbReference>
<comment type="subcellular location">
    <subcellularLocation>
        <location evidence="1">Membrane</location>
        <topology evidence="1">Multi-pass membrane protein</topology>
    </subcellularLocation>
</comment>
<feature type="transmembrane region" description="Helical" evidence="8">
    <location>
        <begin position="220"/>
        <end position="240"/>
    </location>
</feature>
<feature type="transmembrane region" description="Helical" evidence="8">
    <location>
        <begin position="357"/>
        <end position="383"/>
    </location>
</feature>
<dbReference type="EC" id="7.1.1.2" evidence="2"/>
<dbReference type="Pfam" id="PF00361">
    <property type="entry name" value="Proton_antipo_M"/>
    <property type="match status" value="1"/>
</dbReference>
<reference evidence="10" key="1">
    <citation type="journal article" date="2012" name="Zool. Sci.">
        <title>The Complete Mitochondrial Genome of Dugesia japonica (Platyhelminthes; Order Tricladida).</title>
        <authorList>
            <person name="Sakai M."/>
            <person name="Sakaizumi M."/>
        </authorList>
    </citation>
    <scope>NUCLEOTIDE SEQUENCE</scope>
</reference>
<gene>
    <name evidence="10" type="primary">nd5</name>
</gene>
<evidence type="ECO:0000259" key="9">
    <source>
        <dbReference type="Pfam" id="PF00361"/>
    </source>
</evidence>
<dbReference type="PANTHER" id="PTHR42829">
    <property type="entry name" value="NADH-UBIQUINONE OXIDOREDUCTASE CHAIN 5"/>
    <property type="match status" value="1"/>
</dbReference>
<dbReference type="GO" id="GO:0008137">
    <property type="term" value="F:NADH dehydrogenase (ubiquinone) activity"/>
    <property type="evidence" value="ECO:0007669"/>
    <property type="project" value="UniProtKB-EC"/>
</dbReference>
<keyword evidence="5 8" id="KW-0472">Membrane</keyword>
<protein>
    <recommendedName>
        <fullName evidence="2">NADH:ubiquinone reductase (H(+)-translocating)</fullName>
        <ecNumber evidence="2">7.1.1.2</ecNumber>
    </recommendedName>
    <alternativeName>
        <fullName evidence="6">NADH dehydrogenase subunit 5</fullName>
    </alternativeName>
</protein>
<geneLocation type="mitochondrion" evidence="10"/>
<evidence type="ECO:0000256" key="2">
    <source>
        <dbReference type="ARBA" id="ARBA00012944"/>
    </source>
</evidence>
<evidence type="ECO:0000256" key="5">
    <source>
        <dbReference type="ARBA" id="ARBA00023136"/>
    </source>
</evidence>
<feature type="transmembrane region" description="Helical" evidence="8">
    <location>
        <begin position="82"/>
        <end position="100"/>
    </location>
</feature>
<accession>G9M8W4</accession>
<feature type="transmembrane region" description="Helical" evidence="8">
    <location>
        <begin position="395"/>
        <end position="416"/>
    </location>
</feature>
<feature type="transmembrane region" description="Helical" evidence="8">
    <location>
        <begin position="53"/>
        <end position="75"/>
    </location>
</feature>
<feature type="transmembrane region" description="Helical" evidence="8">
    <location>
        <begin position="312"/>
        <end position="337"/>
    </location>
</feature>
<dbReference type="InterPro" id="IPR003945">
    <property type="entry name" value="NU5C-like"/>
</dbReference>
<evidence type="ECO:0000256" key="3">
    <source>
        <dbReference type="ARBA" id="ARBA00022692"/>
    </source>
</evidence>
<keyword evidence="4 8" id="KW-1133">Transmembrane helix</keyword>
<feature type="transmembrane region" description="Helical" evidence="8">
    <location>
        <begin position="194"/>
        <end position="214"/>
    </location>
</feature>
<proteinExistence type="predicted"/>
<evidence type="ECO:0000256" key="7">
    <source>
        <dbReference type="ARBA" id="ARBA00049551"/>
    </source>
</evidence>
<sequence length="451" mass="52110">MFWLISYFLLSLLFFSLTTFLGSSSVCLFFDLISFNSLNFLNYILYFDFYSCLFFMILFSIVFCVYTFISYYFFLEVNLFRFIYLLNTFILSMVLLIVSPNLVSLLVGWDGLGFISFLLVCWFGSSASFSSSLKTFLVNRFGDALFILGLVFIFSYGSFNYFSSFFFVLVLALMTNSALYPFNSWLPEAMAAPTPVSALVHSSTLVVSGLYVLFRYFDFLTVNVLFFFTCIGLFTLYYGSFQALLAYDSKKLVAYSTLSQLGLLAFLLGLGLLDLFYFYLLVHAVFKASLFVSVGTYMVVGSHHQDMRYLSSVWFMNPVSLVVFIFSLLSLSGLPFFSCFFFKELVLSNIVNLNFGLFYIIFFLSSLLFTVLYSFRFLFVFVFNSSFYINSFLNYSYALLSSNIFSFFMLFYGLFFSYGLCLWYNVGSSVLLFVCIFFFYFFMLLLVSSAF</sequence>
<evidence type="ECO:0000313" key="10">
    <source>
        <dbReference type="EMBL" id="BAL41005.1"/>
    </source>
</evidence>
<feature type="transmembrane region" description="Helical" evidence="8">
    <location>
        <begin position="137"/>
        <end position="156"/>
    </location>
</feature>
<feature type="domain" description="NADH:quinone oxidoreductase/Mrp antiporter transmembrane" evidence="9">
    <location>
        <begin position="99"/>
        <end position="367"/>
    </location>
</feature>
<evidence type="ECO:0000256" key="1">
    <source>
        <dbReference type="ARBA" id="ARBA00004141"/>
    </source>
</evidence>
<feature type="transmembrane region" description="Helical" evidence="8">
    <location>
        <begin position="106"/>
        <end position="125"/>
    </location>
</feature>
<dbReference type="EMBL" id="AB618488">
    <property type="protein sequence ID" value="BAL41005.1"/>
    <property type="molecule type" value="Genomic_DNA"/>
</dbReference>
<feature type="transmembrane region" description="Helical" evidence="8">
    <location>
        <begin position="422"/>
        <end position="447"/>
    </location>
</feature>
<evidence type="ECO:0000256" key="4">
    <source>
        <dbReference type="ARBA" id="ARBA00022989"/>
    </source>
</evidence>
<feature type="transmembrane region" description="Helical" evidence="8">
    <location>
        <begin position="252"/>
        <end position="270"/>
    </location>
</feature>
<name>G9M8W4_DUGRY</name>
<dbReference type="GO" id="GO:0015990">
    <property type="term" value="P:electron transport coupled proton transport"/>
    <property type="evidence" value="ECO:0007669"/>
    <property type="project" value="TreeGrafter"/>
</dbReference>
<comment type="catalytic activity">
    <reaction evidence="7">
        <text>a ubiquinone + NADH + 5 H(+)(in) = a ubiquinol + NAD(+) + 4 H(+)(out)</text>
        <dbReference type="Rhea" id="RHEA:29091"/>
        <dbReference type="Rhea" id="RHEA-COMP:9565"/>
        <dbReference type="Rhea" id="RHEA-COMP:9566"/>
        <dbReference type="ChEBI" id="CHEBI:15378"/>
        <dbReference type="ChEBI" id="CHEBI:16389"/>
        <dbReference type="ChEBI" id="CHEBI:17976"/>
        <dbReference type="ChEBI" id="CHEBI:57540"/>
        <dbReference type="ChEBI" id="CHEBI:57945"/>
        <dbReference type="EC" id="7.1.1.2"/>
    </reaction>
</comment>
<evidence type="ECO:0000256" key="6">
    <source>
        <dbReference type="ARBA" id="ARBA00031027"/>
    </source>
</evidence>
<dbReference type="PANTHER" id="PTHR42829:SF2">
    <property type="entry name" value="NADH-UBIQUINONE OXIDOREDUCTASE CHAIN 5"/>
    <property type="match status" value="1"/>
</dbReference>
<keyword evidence="3 8" id="KW-0812">Transmembrane</keyword>
<evidence type="ECO:0000256" key="8">
    <source>
        <dbReference type="SAM" id="Phobius"/>
    </source>
</evidence>
<dbReference type="GO" id="GO:0016020">
    <property type="term" value="C:membrane"/>
    <property type="evidence" value="ECO:0007669"/>
    <property type="project" value="UniProtKB-SubCell"/>
</dbReference>
<dbReference type="PRINTS" id="PR01434">
    <property type="entry name" value="NADHDHGNASE5"/>
</dbReference>
<feature type="transmembrane region" description="Helical" evidence="8">
    <location>
        <begin position="276"/>
        <end position="300"/>
    </location>
</feature>
<dbReference type="AlphaFoldDB" id="G9M8W4"/>
<dbReference type="GO" id="GO:0042773">
    <property type="term" value="P:ATP synthesis coupled electron transport"/>
    <property type="evidence" value="ECO:0007669"/>
    <property type="project" value="InterPro"/>
</dbReference>
<organism evidence="10">
    <name type="scientific">Dugesia ryukyuensis</name>
    <name type="common">Freshwater planarian flatworm</name>
    <dbReference type="NCBI Taxonomy" id="79738"/>
    <lineage>
        <taxon>Eukaryota</taxon>
        <taxon>Metazoa</taxon>
        <taxon>Spiralia</taxon>
        <taxon>Lophotrochozoa</taxon>
        <taxon>Platyhelminthes</taxon>
        <taxon>Rhabditophora</taxon>
        <taxon>Seriata</taxon>
        <taxon>Tricladida</taxon>
        <taxon>Continenticola</taxon>
        <taxon>Geoplanoidea</taxon>
        <taxon>Dugesiidae</taxon>
        <taxon>Dugesia</taxon>
    </lineage>
</organism>
<dbReference type="InterPro" id="IPR001750">
    <property type="entry name" value="ND/Mrp_TM"/>
</dbReference>
<keyword evidence="10" id="KW-0496">Mitochondrion</keyword>